<dbReference type="Proteomes" id="UP000000343">
    <property type="component" value="Chromosome"/>
</dbReference>
<gene>
    <name evidence="1" type="ordered locus">AciX9_3210</name>
</gene>
<reference evidence="2" key="1">
    <citation type="submission" date="2011-01" db="EMBL/GenBank/DDBJ databases">
        <title>Complete sequence of chromosome of Acidobacterium sp. MP5ACTX9.</title>
        <authorList>
            <consortium name="US DOE Joint Genome Institute"/>
            <person name="Lucas S."/>
            <person name="Copeland A."/>
            <person name="Lapidus A."/>
            <person name="Cheng J.-F."/>
            <person name="Goodwin L."/>
            <person name="Pitluck S."/>
            <person name="Teshima H."/>
            <person name="Detter J.C."/>
            <person name="Han C."/>
            <person name="Tapia R."/>
            <person name="Land M."/>
            <person name="Hauser L."/>
            <person name="Kyrpides N."/>
            <person name="Ivanova N."/>
            <person name="Ovchinnikova G."/>
            <person name="Pagani I."/>
            <person name="Rawat S.R."/>
            <person name="Mannisto M."/>
            <person name="Haggblom M.M."/>
            <person name="Woyke T."/>
        </authorList>
    </citation>
    <scope>NUCLEOTIDE SEQUENCE [LARGE SCALE GENOMIC DNA]</scope>
    <source>
        <strain evidence="2">MP5ACTX9</strain>
    </source>
</reference>
<organism evidence="2">
    <name type="scientific">Granulicella tundricola (strain ATCC BAA-1859 / DSM 23138 / MP5ACTX9)</name>
    <dbReference type="NCBI Taxonomy" id="1198114"/>
    <lineage>
        <taxon>Bacteria</taxon>
        <taxon>Pseudomonadati</taxon>
        <taxon>Acidobacteriota</taxon>
        <taxon>Terriglobia</taxon>
        <taxon>Terriglobales</taxon>
        <taxon>Acidobacteriaceae</taxon>
        <taxon>Granulicella</taxon>
    </lineage>
</organism>
<name>E8X1I6_GRATM</name>
<keyword evidence="2" id="KW-1185">Reference proteome</keyword>
<proteinExistence type="predicted"/>
<dbReference type="KEGG" id="acm:AciX9_3210"/>
<evidence type="ECO:0000313" key="2">
    <source>
        <dbReference type="Proteomes" id="UP000000343"/>
    </source>
</evidence>
<dbReference type="EMBL" id="CP002480">
    <property type="protein sequence ID" value="ADW70221.1"/>
    <property type="molecule type" value="Genomic_DNA"/>
</dbReference>
<dbReference type="HOGENOM" id="CLU_2752162_0_0_0"/>
<protein>
    <submittedName>
        <fullName evidence="1">3-oxoacyl-(Acyl-carrier-protein) synthase III protein 1</fullName>
    </submittedName>
</protein>
<dbReference type="AlphaFoldDB" id="E8X1I6"/>
<sequence>MLRSAEEPGPPTVRRCQHICLKSGVANDLSATPLVSAIGGSSLSVIKALHELILTQIREGNVTVLLAYFV</sequence>
<accession>E8X1I6</accession>
<dbReference type="PaxDb" id="1198114-AciX9_3210"/>
<evidence type="ECO:0000313" key="1">
    <source>
        <dbReference type="EMBL" id="ADW70221.1"/>
    </source>
</evidence>
<dbReference type="STRING" id="1198114.AciX9_3210"/>